<dbReference type="GO" id="GO:0005634">
    <property type="term" value="C:nucleus"/>
    <property type="evidence" value="ECO:0007669"/>
    <property type="project" value="TreeGrafter"/>
</dbReference>
<dbReference type="AlphaFoldDB" id="A0A1E1LW82"/>
<dbReference type="Proteomes" id="UP000177625">
    <property type="component" value="Unassembled WGS sequence"/>
</dbReference>
<evidence type="ECO:0000259" key="5">
    <source>
        <dbReference type="PROSITE" id="PS50076"/>
    </source>
</evidence>
<sequence length="657" mass="74588">MPRKSKNEDLQEDSEEEEEEEVEEELERPDDKPPTIEPYTVLGIEKSATADEIKSAYRKAALKHHPDKAAPHLKDEAHTKFQEIAFAYAVLSDPIRRKRYDKTGSTSESVEVDGDFSWTEFYSEQYRDVVTEDAIDRFAASYKNSDEERDDVVKAYEKWKGNWGGIYGSVMLSKPSEDEERFRGYIDAAIESGDVESYKVYAEETERAKQKRLKRVRKEEEQEAEEAEVESKKLQGKKKAKKDDGLADLAALIQKRQSSAGTSFLDNLEKKARAQDKENREKGQRGKKAKKRVQDEDQDGDEPSEEAFQAAAKKLKTGNGGIEGRKTSSPAAQYPRTDIQYSMTSVPNNIYPDYCHRLSPTIGKWCPLQATDVHRLKTVGVFSDERALYHLDNHPVKWVRITGVVVAVDEFRGKRVLTVDDSSGMCIECTAITPPPPPVPDKTTLPAHLNQIASIMHVQITTKKPTDNETKQDAKIEGKDKAKVVPSVASPIVPWEEVDVGTVVKVKGRVNNYWDTIQVEVIKIEVLRCTDQEVRCWNEVAAFKKEVLSGPWVVSEEEEERCRKMRERELRHARKGRTGKDGRLVRKGGEINSVADAEGRRRRRRDAEEREMEKKEEDGNRRNVIEQEGIKALAKAKRYPSMATIKAAKGKYDALGI</sequence>
<evidence type="ECO:0000313" key="6">
    <source>
        <dbReference type="EMBL" id="CZT41101.1"/>
    </source>
</evidence>
<dbReference type="FunFam" id="1.10.287.110:FF:000110">
    <property type="entry name" value="DnaJ domain protein (AFU_orthologue AFUA_2G13210)"/>
    <property type="match status" value="1"/>
</dbReference>
<dbReference type="GO" id="GO:0031072">
    <property type="term" value="F:heat shock protein binding"/>
    <property type="evidence" value="ECO:0007669"/>
    <property type="project" value="TreeGrafter"/>
</dbReference>
<evidence type="ECO:0000256" key="1">
    <source>
        <dbReference type="ARBA" id="ARBA00004574"/>
    </source>
</evidence>
<dbReference type="InterPro" id="IPR056453">
    <property type="entry name" value="HTH_DNAJC9"/>
</dbReference>
<dbReference type="InterPro" id="IPR001623">
    <property type="entry name" value="DnaJ_domain"/>
</dbReference>
<proteinExistence type="predicted"/>
<dbReference type="InterPro" id="IPR018856">
    <property type="entry name" value="Stn1_N"/>
</dbReference>
<evidence type="ECO:0000256" key="4">
    <source>
        <dbReference type="SAM" id="MobiDB-lite"/>
    </source>
</evidence>
<dbReference type="EMBL" id="FJVC01000017">
    <property type="protein sequence ID" value="CZT41101.1"/>
    <property type="molecule type" value="Genomic_DNA"/>
</dbReference>
<dbReference type="InterPro" id="IPR036869">
    <property type="entry name" value="J_dom_sf"/>
</dbReference>
<dbReference type="PRINTS" id="PR00625">
    <property type="entry name" value="JDOMAIN"/>
</dbReference>
<feature type="compositionally biased region" description="Basic and acidic residues" evidence="4">
    <location>
        <begin position="267"/>
        <end position="284"/>
    </location>
</feature>
<dbReference type="InterPro" id="IPR018253">
    <property type="entry name" value="DnaJ_domain_CS"/>
</dbReference>
<feature type="region of interest" description="Disordered" evidence="4">
    <location>
        <begin position="1"/>
        <end position="45"/>
    </location>
</feature>
<feature type="region of interest" description="Disordered" evidence="4">
    <location>
        <begin position="203"/>
        <end position="242"/>
    </location>
</feature>
<dbReference type="Pfam" id="PF10451">
    <property type="entry name" value="Stn1"/>
    <property type="match status" value="1"/>
</dbReference>
<feature type="compositionally biased region" description="Acidic residues" evidence="4">
    <location>
        <begin position="296"/>
        <end position="305"/>
    </location>
</feature>
<dbReference type="InterPro" id="IPR012340">
    <property type="entry name" value="NA-bd_OB-fold"/>
</dbReference>
<evidence type="ECO:0000256" key="3">
    <source>
        <dbReference type="ARBA" id="ARBA00022895"/>
    </source>
</evidence>
<feature type="domain" description="J" evidence="5">
    <location>
        <begin position="37"/>
        <end position="104"/>
    </location>
</feature>
<dbReference type="InterPro" id="IPR052594">
    <property type="entry name" value="J_domain-containing_protein"/>
</dbReference>
<dbReference type="Pfam" id="PF23302">
    <property type="entry name" value="HTH_DNAJC9"/>
    <property type="match status" value="1"/>
</dbReference>
<dbReference type="PANTHER" id="PTHR44144">
    <property type="entry name" value="DNAJ HOMOLOG SUBFAMILY C MEMBER 9"/>
    <property type="match status" value="1"/>
</dbReference>
<dbReference type="SMART" id="SM00271">
    <property type="entry name" value="DnaJ"/>
    <property type="match status" value="1"/>
</dbReference>
<keyword evidence="7" id="KW-1185">Reference proteome</keyword>
<dbReference type="Gene3D" id="1.10.287.110">
    <property type="entry name" value="DnaJ domain"/>
    <property type="match status" value="1"/>
</dbReference>
<dbReference type="PANTHER" id="PTHR44144:SF1">
    <property type="entry name" value="DNAJ HOMOLOG SUBFAMILY C MEMBER 9"/>
    <property type="match status" value="1"/>
</dbReference>
<dbReference type="Gene3D" id="2.40.50.140">
    <property type="entry name" value="Nucleic acid-binding proteins"/>
    <property type="match status" value="1"/>
</dbReference>
<reference evidence="7" key="1">
    <citation type="submission" date="2016-03" db="EMBL/GenBank/DDBJ databases">
        <authorList>
            <person name="Guldener U."/>
        </authorList>
    </citation>
    <scope>NUCLEOTIDE SEQUENCE [LARGE SCALE GENOMIC DNA]</scope>
</reference>
<dbReference type="CDD" id="cd06257">
    <property type="entry name" value="DnaJ"/>
    <property type="match status" value="1"/>
</dbReference>
<dbReference type="GO" id="GO:0005737">
    <property type="term" value="C:cytoplasm"/>
    <property type="evidence" value="ECO:0007669"/>
    <property type="project" value="TreeGrafter"/>
</dbReference>
<dbReference type="Pfam" id="PF00226">
    <property type="entry name" value="DnaJ"/>
    <property type="match status" value="1"/>
</dbReference>
<feature type="region of interest" description="Disordered" evidence="4">
    <location>
        <begin position="595"/>
        <end position="624"/>
    </location>
</feature>
<comment type="subcellular location">
    <subcellularLocation>
        <location evidence="1">Chromosome</location>
        <location evidence="1">Telomere</location>
    </subcellularLocation>
</comment>
<dbReference type="SUPFAM" id="SSF46565">
    <property type="entry name" value="Chaperone J-domain"/>
    <property type="match status" value="1"/>
</dbReference>
<feature type="compositionally biased region" description="Basic and acidic residues" evidence="4">
    <location>
        <begin position="605"/>
        <end position="624"/>
    </location>
</feature>
<feature type="compositionally biased region" description="Acidic residues" evidence="4">
    <location>
        <begin position="10"/>
        <end position="28"/>
    </location>
</feature>
<dbReference type="SUPFAM" id="SSF50249">
    <property type="entry name" value="Nucleic acid-binding proteins"/>
    <property type="match status" value="1"/>
</dbReference>
<evidence type="ECO:0000313" key="7">
    <source>
        <dbReference type="Proteomes" id="UP000177625"/>
    </source>
</evidence>
<gene>
    <name evidence="6" type="ORF">RSE6_00791</name>
</gene>
<feature type="region of interest" description="Disordered" evidence="4">
    <location>
        <begin position="263"/>
        <end position="335"/>
    </location>
</feature>
<dbReference type="PROSITE" id="PS50076">
    <property type="entry name" value="DNAJ_2"/>
    <property type="match status" value="1"/>
</dbReference>
<evidence type="ECO:0000256" key="2">
    <source>
        <dbReference type="ARBA" id="ARBA00022454"/>
    </source>
</evidence>
<protein>
    <recommendedName>
        <fullName evidence="5">J domain-containing protein</fullName>
    </recommendedName>
</protein>
<accession>A0A1E1LW82</accession>
<organism evidence="6 7">
    <name type="scientific">Rhynchosporium secalis</name>
    <name type="common">Barley scald fungus</name>
    <dbReference type="NCBI Taxonomy" id="38038"/>
    <lineage>
        <taxon>Eukaryota</taxon>
        <taxon>Fungi</taxon>
        <taxon>Dikarya</taxon>
        <taxon>Ascomycota</taxon>
        <taxon>Pezizomycotina</taxon>
        <taxon>Leotiomycetes</taxon>
        <taxon>Helotiales</taxon>
        <taxon>Ploettnerulaceae</taxon>
        <taxon>Rhynchosporium</taxon>
    </lineage>
</organism>
<name>A0A1E1LW82_RHYSE</name>
<dbReference type="GO" id="GO:0000781">
    <property type="term" value="C:chromosome, telomeric region"/>
    <property type="evidence" value="ECO:0007669"/>
    <property type="project" value="UniProtKB-SubCell"/>
</dbReference>
<dbReference type="PROSITE" id="PS00636">
    <property type="entry name" value="DNAJ_1"/>
    <property type="match status" value="1"/>
</dbReference>
<keyword evidence="3" id="KW-0779">Telomere</keyword>
<keyword evidence="2" id="KW-0158">Chromosome</keyword>